<reference evidence="2" key="1">
    <citation type="submission" date="2014-11" db="EMBL/GenBank/DDBJ databases">
        <authorList>
            <person name="Hornung B.V."/>
        </authorList>
    </citation>
    <scope>NUCLEOTIDE SEQUENCE</scope>
    <source>
        <strain evidence="2">INE</strain>
    </source>
</reference>
<dbReference type="Proteomes" id="UP000836597">
    <property type="component" value="Chromosome"/>
</dbReference>
<keyword evidence="3" id="KW-1185">Reference proteome</keyword>
<dbReference type="KEGG" id="aacx:DEACI_2177"/>
<sequence length="35" mass="3990">MKERFPQAFLLQVPLAAKDVQGLHSLWKLARQVLG</sequence>
<protein>
    <submittedName>
        <fullName evidence="1">Uncharacterized protein</fullName>
    </submittedName>
</protein>
<organism evidence="1">
    <name type="scientific">Acididesulfobacillus acetoxydans</name>
    <dbReference type="NCBI Taxonomy" id="1561005"/>
    <lineage>
        <taxon>Bacteria</taxon>
        <taxon>Bacillati</taxon>
        <taxon>Bacillota</taxon>
        <taxon>Clostridia</taxon>
        <taxon>Eubacteriales</taxon>
        <taxon>Peptococcaceae</taxon>
        <taxon>Acididesulfobacillus</taxon>
    </lineage>
</organism>
<gene>
    <name evidence="2" type="ORF">DEACI_1451</name>
    <name evidence="1" type="ORF">DEACI_2177</name>
</gene>
<dbReference type="Proteomes" id="UP001071230">
    <property type="component" value="Unassembled WGS sequence"/>
</dbReference>
<dbReference type="EMBL" id="CDGJ01000037">
    <property type="protein sequence ID" value="CEJ06997.1"/>
    <property type="molecule type" value="Genomic_DNA"/>
</dbReference>
<dbReference type="AlphaFoldDB" id="A0A8S0X5C2"/>
<evidence type="ECO:0000313" key="3">
    <source>
        <dbReference type="Proteomes" id="UP001071230"/>
    </source>
</evidence>
<evidence type="ECO:0000313" key="2">
    <source>
        <dbReference type="EMBL" id="CEJ06997.1"/>
    </source>
</evidence>
<proteinExistence type="predicted"/>
<evidence type="ECO:0000313" key="1">
    <source>
        <dbReference type="EMBL" id="CAA7601510.1"/>
    </source>
</evidence>
<reference evidence="1" key="2">
    <citation type="submission" date="2020-01" db="EMBL/GenBank/DDBJ databases">
        <authorList>
            <person name="Hornung B."/>
        </authorList>
    </citation>
    <scope>NUCLEOTIDE SEQUENCE</scope>
    <source>
        <strain evidence="1">PacBioINE</strain>
    </source>
</reference>
<dbReference type="EMBL" id="LR746496">
    <property type="protein sequence ID" value="CAA7601510.1"/>
    <property type="molecule type" value="Genomic_DNA"/>
</dbReference>
<accession>A0A8S0X5C2</accession>
<name>A0A8S0X5C2_9FIRM</name>